<dbReference type="CTD" id="20238476"/>
<evidence type="ECO:0000256" key="1">
    <source>
        <dbReference type="SAM" id="MobiDB-lite"/>
    </source>
</evidence>
<dbReference type="STRING" id="225164.V4ADM7"/>
<evidence type="ECO:0000313" key="3">
    <source>
        <dbReference type="Proteomes" id="UP000030746"/>
    </source>
</evidence>
<dbReference type="KEGG" id="lgi:LOTGIDRAFT_160705"/>
<evidence type="ECO:0000313" key="2">
    <source>
        <dbReference type="EMBL" id="ESO94952.1"/>
    </source>
</evidence>
<dbReference type="RefSeq" id="XP_009054161.1">
    <property type="nucleotide sequence ID" value="XM_009055913.1"/>
</dbReference>
<feature type="compositionally biased region" description="Polar residues" evidence="1">
    <location>
        <begin position="8"/>
        <end position="18"/>
    </location>
</feature>
<dbReference type="HOGENOM" id="CLU_687510_0_0_1"/>
<protein>
    <submittedName>
        <fullName evidence="2">Uncharacterized protein</fullName>
    </submittedName>
</protein>
<dbReference type="AlphaFoldDB" id="V4ADM7"/>
<dbReference type="GeneID" id="20238476"/>
<dbReference type="Proteomes" id="UP000030746">
    <property type="component" value="Unassembled WGS sequence"/>
</dbReference>
<dbReference type="OrthoDB" id="6044871at2759"/>
<dbReference type="PANTHER" id="PTHR37445:SF3">
    <property type="entry name" value="ZINC FINGER PHD-TYPE DOMAIN-CONTAINING PROTEIN"/>
    <property type="match status" value="1"/>
</dbReference>
<accession>V4ADM7</accession>
<dbReference type="EMBL" id="KB201701">
    <property type="protein sequence ID" value="ESO94952.1"/>
    <property type="molecule type" value="Genomic_DNA"/>
</dbReference>
<feature type="region of interest" description="Disordered" evidence="1">
    <location>
        <begin position="1"/>
        <end position="41"/>
    </location>
</feature>
<feature type="region of interest" description="Disordered" evidence="1">
    <location>
        <begin position="335"/>
        <end position="359"/>
    </location>
</feature>
<name>V4ADM7_LOTGI</name>
<keyword evidence="3" id="KW-1185">Reference proteome</keyword>
<gene>
    <name evidence="2" type="ORF">LOTGIDRAFT_160705</name>
</gene>
<dbReference type="PANTHER" id="PTHR37445">
    <property type="entry name" value="PROTEIN CBG24663"/>
    <property type="match status" value="1"/>
</dbReference>
<dbReference type="OMA" id="FCHECEK"/>
<organism evidence="2 3">
    <name type="scientific">Lottia gigantea</name>
    <name type="common">Giant owl limpet</name>
    <dbReference type="NCBI Taxonomy" id="225164"/>
    <lineage>
        <taxon>Eukaryota</taxon>
        <taxon>Metazoa</taxon>
        <taxon>Spiralia</taxon>
        <taxon>Lophotrochozoa</taxon>
        <taxon>Mollusca</taxon>
        <taxon>Gastropoda</taxon>
        <taxon>Patellogastropoda</taxon>
        <taxon>Lottioidea</taxon>
        <taxon>Lottiidae</taxon>
        <taxon>Lottia</taxon>
    </lineage>
</organism>
<proteinExistence type="predicted"/>
<reference evidence="2 3" key="1">
    <citation type="journal article" date="2013" name="Nature">
        <title>Insights into bilaterian evolution from three spiralian genomes.</title>
        <authorList>
            <person name="Simakov O."/>
            <person name="Marletaz F."/>
            <person name="Cho S.J."/>
            <person name="Edsinger-Gonzales E."/>
            <person name="Havlak P."/>
            <person name="Hellsten U."/>
            <person name="Kuo D.H."/>
            <person name="Larsson T."/>
            <person name="Lv J."/>
            <person name="Arendt D."/>
            <person name="Savage R."/>
            <person name="Osoegawa K."/>
            <person name="de Jong P."/>
            <person name="Grimwood J."/>
            <person name="Chapman J.A."/>
            <person name="Shapiro H."/>
            <person name="Aerts A."/>
            <person name="Otillar R.P."/>
            <person name="Terry A.Y."/>
            <person name="Boore J.L."/>
            <person name="Grigoriev I.V."/>
            <person name="Lindberg D.R."/>
            <person name="Seaver E.C."/>
            <person name="Weisblat D.A."/>
            <person name="Putnam N.H."/>
            <person name="Rokhsar D.S."/>
        </authorList>
    </citation>
    <scope>NUCLEOTIDE SEQUENCE [LARGE SCALE GENOMIC DNA]</scope>
</reference>
<sequence length="401" mass="46565">MATCLINDDTNLATPNQDNRPKRKKLNTPNSKSDSESDSNDPQLCVMCEVNFDGSDCKCIICDMCDLSFCLPCSKIQRELYDCIMNDSTNSVKVCSKNFPRFCEMSSNLRKIENDNKEKLRFIEEKIDRVEQSVPQLISSEVKKLREKVTSDLNQDIDSRVTILVQQQMEEKDEQRRRENNMMVFNIPESNANNPEYRKLYDTEKLTEFLSVIGLKDIKLTTVIRVGKPATNHTRPIKVILNSSKERREIFNGYRNRRDILSKHRLYNNVTLARDYTPKQCDDYKKLRSELTRRLETGENVMIRGGKIVYANLREARSARPTEEVQNPIQLPKRIIPTPSLSYPPTTSTPLATRSKNKHPIMQERKRLISYSGDLNNDSVNTDEETMIYSESYIMDEVYQK</sequence>
<feature type="compositionally biased region" description="Low complexity" evidence="1">
    <location>
        <begin position="337"/>
        <end position="353"/>
    </location>
</feature>